<organism evidence="3 4">
    <name type="scientific">Mucuna pruriens</name>
    <name type="common">Velvet bean</name>
    <name type="synonym">Dolichos pruriens</name>
    <dbReference type="NCBI Taxonomy" id="157652"/>
    <lineage>
        <taxon>Eukaryota</taxon>
        <taxon>Viridiplantae</taxon>
        <taxon>Streptophyta</taxon>
        <taxon>Embryophyta</taxon>
        <taxon>Tracheophyta</taxon>
        <taxon>Spermatophyta</taxon>
        <taxon>Magnoliopsida</taxon>
        <taxon>eudicotyledons</taxon>
        <taxon>Gunneridae</taxon>
        <taxon>Pentapetalae</taxon>
        <taxon>rosids</taxon>
        <taxon>fabids</taxon>
        <taxon>Fabales</taxon>
        <taxon>Fabaceae</taxon>
        <taxon>Papilionoideae</taxon>
        <taxon>50 kb inversion clade</taxon>
        <taxon>NPAAA clade</taxon>
        <taxon>indigoferoid/millettioid clade</taxon>
        <taxon>Phaseoleae</taxon>
        <taxon>Mucuna</taxon>
    </lineage>
</organism>
<evidence type="ECO:0000256" key="1">
    <source>
        <dbReference type="SAM" id="MobiDB-lite"/>
    </source>
</evidence>
<dbReference type="Proteomes" id="UP000257109">
    <property type="component" value="Unassembled WGS sequence"/>
</dbReference>
<evidence type="ECO:0000259" key="2">
    <source>
        <dbReference type="Pfam" id="PF03732"/>
    </source>
</evidence>
<keyword evidence="4" id="KW-1185">Reference proteome</keyword>
<feature type="non-terminal residue" evidence="3">
    <location>
        <position position="1"/>
    </location>
</feature>
<feature type="domain" description="Retrotransposon gag" evidence="2">
    <location>
        <begin position="750"/>
        <end position="809"/>
    </location>
</feature>
<dbReference type="PANTHER" id="PTHR33223:SF3">
    <property type="match status" value="1"/>
</dbReference>
<comment type="caution">
    <text evidence="3">The sequence shown here is derived from an EMBL/GenBank/DDBJ whole genome shotgun (WGS) entry which is preliminary data.</text>
</comment>
<sequence>IGQLATTINQLQFEDFGQVPSQAILSPQENISDITMRSDMELLQQQQSLEVQYGFSGNPDSENSTTVLGFADSSSVAHSMLAATNSTKMAEIDDYVPTVSDPADVVKIANSMTGVTDLTDMTLDEISDQVTRVEIVDSACADVDITNPMCADTKMTDPRYANANNAFADRVADADSLVDKSDNVNMTEIADSVVSMLDHANILEVANFVTEVLSLADIIEVADSGVNISAFVDMPEMSDYVANVSNFANVVDNSNSADITKVLDSGTEVSDSVNNFLAHEQTLADLDNQSRIHSRQLSWESTNEPFSLRSLAAESIPVSSIVQSFHALLNSDFRLPITEETILKNSELISLSKTETKKDRVYRLHSSRDHVGLVSTDMRSDWSLPRVSQHLVESNSVSSRESHHYKSELSRCRSGIGKPKPTHSGGLDPQRLDHRRSTLDYVGWNQKEYLGPIEAESIPAQVDVTEQEICGDQGINDSVGLDLDLASLCINKARQATSSVWKNSGILDLAPSATTDIPKFETESVRLHRVHPKLSQSNSVAFESVLSRDHAGFISAETKSDQSLPRACKTIKNPLIILASLLGTQVLFFEPLYAFDPDIERTLHRLRKVRHTITPDSSSSDSIWNSENSNFTIDESNFSEHQEAGSMENNDRTLKELATPDMVYQPWCIQCPPLEPAQSYELKSSLIHLLPKFHGLAGEDPYKHLKEFCVAIGDTGGLHQDESISILPGWSCKRLVVSVADSLQYLGGYEAHFFPASRIATIRKEICGIRQHSSETLHEYWERFNKLCATCPHHQISEQLLIQYFYEGLMMMDQSMIDAASGGALMDKTPATARHLILNMANNTSNSELEEP</sequence>
<feature type="region of interest" description="Disordered" evidence="1">
    <location>
        <begin position="393"/>
        <end position="432"/>
    </location>
</feature>
<evidence type="ECO:0000313" key="3">
    <source>
        <dbReference type="EMBL" id="RDX73788.1"/>
    </source>
</evidence>
<dbReference type="OrthoDB" id="1431496at2759"/>
<dbReference type="EMBL" id="QJKJ01010413">
    <property type="protein sequence ID" value="RDX73788.1"/>
    <property type="molecule type" value="Genomic_DNA"/>
</dbReference>
<protein>
    <recommendedName>
        <fullName evidence="2">Retrotransposon gag domain-containing protein</fullName>
    </recommendedName>
</protein>
<dbReference type="Pfam" id="PF03732">
    <property type="entry name" value="Retrotrans_gag"/>
    <property type="match status" value="1"/>
</dbReference>
<name>A0A371F656_MUCPR</name>
<evidence type="ECO:0000313" key="4">
    <source>
        <dbReference type="Proteomes" id="UP000257109"/>
    </source>
</evidence>
<dbReference type="InterPro" id="IPR005162">
    <property type="entry name" value="Retrotrans_gag_dom"/>
</dbReference>
<reference evidence="3" key="1">
    <citation type="submission" date="2018-05" db="EMBL/GenBank/DDBJ databases">
        <title>Draft genome of Mucuna pruriens seed.</title>
        <authorList>
            <person name="Nnadi N.E."/>
            <person name="Vos R."/>
            <person name="Hasami M.H."/>
            <person name="Devisetty U.K."/>
            <person name="Aguiy J.C."/>
        </authorList>
    </citation>
    <scope>NUCLEOTIDE SEQUENCE [LARGE SCALE GENOMIC DNA]</scope>
    <source>
        <strain evidence="3">JCA_2017</strain>
    </source>
</reference>
<dbReference type="PANTHER" id="PTHR33223">
    <property type="entry name" value="CCHC-TYPE DOMAIN-CONTAINING PROTEIN"/>
    <property type="match status" value="1"/>
</dbReference>
<accession>A0A371F656</accession>
<gene>
    <name evidence="3" type="ORF">CR513_46545</name>
</gene>
<dbReference type="AlphaFoldDB" id="A0A371F656"/>
<feature type="compositionally biased region" description="Basic and acidic residues" evidence="1">
    <location>
        <begin position="400"/>
        <end position="411"/>
    </location>
</feature>
<proteinExistence type="predicted"/>